<name>A0A8S4G7D9_PLUXY</name>
<accession>A0A8S4G7D9</accession>
<organism evidence="1 2">
    <name type="scientific">Plutella xylostella</name>
    <name type="common">Diamondback moth</name>
    <name type="synonym">Plutella maculipennis</name>
    <dbReference type="NCBI Taxonomy" id="51655"/>
    <lineage>
        <taxon>Eukaryota</taxon>
        <taxon>Metazoa</taxon>
        <taxon>Ecdysozoa</taxon>
        <taxon>Arthropoda</taxon>
        <taxon>Hexapoda</taxon>
        <taxon>Insecta</taxon>
        <taxon>Pterygota</taxon>
        <taxon>Neoptera</taxon>
        <taxon>Endopterygota</taxon>
        <taxon>Lepidoptera</taxon>
        <taxon>Glossata</taxon>
        <taxon>Ditrysia</taxon>
        <taxon>Yponomeutoidea</taxon>
        <taxon>Plutellidae</taxon>
        <taxon>Plutella</taxon>
    </lineage>
</organism>
<keyword evidence="2" id="KW-1185">Reference proteome</keyword>
<proteinExistence type="predicted"/>
<dbReference type="EMBL" id="CAJHNJ030000088">
    <property type="protein sequence ID" value="CAG9134888.1"/>
    <property type="molecule type" value="Genomic_DNA"/>
</dbReference>
<reference evidence="1" key="1">
    <citation type="submission" date="2020-11" db="EMBL/GenBank/DDBJ databases">
        <authorList>
            <person name="Whiteford S."/>
        </authorList>
    </citation>
    <scope>NUCLEOTIDE SEQUENCE</scope>
</reference>
<evidence type="ECO:0000313" key="2">
    <source>
        <dbReference type="Proteomes" id="UP000653454"/>
    </source>
</evidence>
<dbReference type="Proteomes" id="UP000653454">
    <property type="component" value="Unassembled WGS sequence"/>
</dbReference>
<comment type="caution">
    <text evidence="1">The sequence shown here is derived from an EMBL/GenBank/DDBJ whole genome shotgun (WGS) entry which is preliminary data.</text>
</comment>
<gene>
    <name evidence="1" type="ORF">PLXY2_LOCUS13162</name>
</gene>
<protein>
    <submittedName>
        <fullName evidence="1">(diamondback moth) hypothetical protein</fullName>
    </submittedName>
</protein>
<sequence>MICVMDIERERRALSVRCNMLARRFARSSEQVKITLFKAFCQSFYTSSLWVDYTQRSYSALRVQYNNAFRVLLRRPRFCSASAMFTEARTDGFHAIIRKRAASMLRRLRDSHNSILEVIADRIDYVHTIIIKLVGQRNWKSAERVKPKGVYTPNPPTRRHSPAAWCRRPKPAIPPTCVMGLCR</sequence>
<dbReference type="AlphaFoldDB" id="A0A8S4G7D9"/>
<evidence type="ECO:0000313" key="1">
    <source>
        <dbReference type="EMBL" id="CAG9134888.1"/>
    </source>
</evidence>